<dbReference type="Pfam" id="PF00530">
    <property type="entry name" value="SRCR"/>
    <property type="match status" value="1"/>
</dbReference>
<keyword evidence="9" id="KW-1133">Transmembrane helix</keyword>
<feature type="disulfide bond" evidence="7">
    <location>
        <begin position="83"/>
        <end position="93"/>
    </location>
</feature>
<comment type="caution">
    <text evidence="7">Lacks conserved residue(s) required for the propagation of feature annotation.</text>
</comment>
<evidence type="ECO:0000256" key="3">
    <source>
        <dbReference type="ARBA" id="ARBA00022729"/>
    </source>
</evidence>
<feature type="compositionally biased region" description="Acidic residues" evidence="8">
    <location>
        <begin position="178"/>
        <end position="196"/>
    </location>
</feature>
<dbReference type="InterPro" id="IPR001190">
    <property type="entry name" value="SRCR"/>
</dbReference>
<dbReference type="Proteomes" id="UP001155660">
    <property type="component" value="Chromosome A3"/>
</dbReference>
<keyword evidence="11" id="KW-0675">Receptor</keyword>
<keyword evidence="9" id="KW-0812">Transmembrane</keyword>
<dbReference type="SMART" id="SM00202">
    <property type="entry name" value="SR"/>
    <property type="match status" value="1"/>
</dbReference>
<evidence type="ECO:0000256" key="4">
    <source>
        <dbReference type="ARBA" id="ARBA00022737"/>
    </source>
</evidence>
<feature type="transmembrane region" description="Helical" evidence="9">
    <location>
        <begin position="116"/>
        <end position="139"/>
    </location>
</feature>
<evidence type="ECO:0000256" key="2">
    <source>
        <dbReference type="ARBA" id="ARBA00022525"/>
    </source>
</evidence>
<dbReference type="GeneID" id="109078638"/>
<dbReference type="PROSITE" id="PS50287">
    <property type="entry name" value="SRCR_2"/>
    <property type="match status" value="1"/>
</dbReference>
<evidence type="ECO:0000256" key="6">
    <source>
        <dbReference type="ARBA" id="ARBA00023180"/>
    </source>
</evidence>
<accession>A0A9Q9WA20</accession>
<dbReference type="GO" id="GO:0016020">
    <property type="term" value="C:membrane"/>
    <property type="evidence" value="ECO:0007669"/>
    <property type="project" value="InterPro"/>
</dbReference>
<evidence type="ECO:0000256" key="5">
    <source>
        <dbReference type="ARBA" id="ARBA00023157"/>
    </source>
</evidence>
<dbReference type="PANTHER" id="PTHR19331">
    <property type="entry name" value="SCAVENGER RECEPTOR DOMAIN-CONTAINING"/>
    <property type="match status" value="1"/>
</dbReference>
<sequence>MMRSLLNFTLGAQNISLVNGLDACSGRVEIFYTGTWGAVCGQSWDIDDAAVVCRQLGCGRAVIADGQSLFGVRGNVWLSEVNCKGNESSITQCSQRNGNNCPQSNEAGVICSASSVIIIGVVVTAVLLILSALLIILLVRRRRKQKKIQICSRSEVNMQDVLHNDQNEETAEDDYELVDMDDGDHDDVNSESDSDQDYVNVDRDDSEQDYVNVETDYSEQDYVNVNVTENRSTLDSNYEDL</sequence>
<organism evidence="11">
    <name type="scientific">Cyprinus carpio</name>
    <name type="common">Common carp</name>
    <dbReference type="NCBI Taxonomy" id="7962"/>
    <lineage>
        <taxon>Eukaryota</taxon>
        <taxon>Metazoa</taxon>
        <taxon>Chordata</taxon>
        <taxon>Craniata</taxon>
        <taxon>Vertebrata</taxon>
        <taxon>Euteleostomi</taxon>
        <taxon>Actinopterygii</taxon>
        <taxon>Neopterygii</taxon>
        <taxon>Teleostei</taxon>
        <taxon>Ostariophysi</taxon>
        <taxon>Cypriniformes</taxon>
        <taxon>Cyprinidae</taxon>
        <taxon>Cyprininae</taxon>
        <taxon>Cyprinus</taxon>
    </lineage>
</organism>
<gene>
    <name evidence="11" type="primary">LOC109078638</name>
</gene>
<evidence type="ECO:0000256" key="8">
    <source>
        <dbReference type="SAM" id="MobiDB-lite"/>
    </source>
</evidence>
<feature type="region of interest" description="Disordered" evidence="8">
    <location>
        <begin position="178"/>
        <end position="241"/>
    </location>
</feature>
<evidence type="ECO:0000313" key="11">
    <source>
        <dbReference type="RefSeq" id="XP_042579587.1"/>
    </source>
</evidence>
<comment type="subcellular location">
    <subcellularLocation>
        <location evidence="1">Secreted</location>
    </subcellularLocation>
</comment>
<evidence type="ECO:0000256" key="9">
    <source>
        <dbReference type="SAM" id="Phobius"/>
    </source>
</evidence>
<dbReference type="RefSeq" id="XP_042579587.1">
    <property type="nucleotide sequence ID" value="XM_042723653.1"/>
</dbReference>
<evidence type="ECO:0000256" key="1">
    <source>
        <dbReference type="ARBA" id="ARBA00004613"/>
    </source>
</evidence>
<keyword evidence="6" id="KW-0325">Glycoprotein</keyword>
<keyword evidence="5 7" id="KW-1015">Disulfide bond</keyword>
<feature type="domain" description="SRCR" evidence="10">
    <location>
        <begin position="15"/>
        <end position="112"/>
    </location>
</feature>
<evidence type="ECO:0000259" key="10">
    <source>
        <dbReference type="PROSITE" id="PS50287"/>
    </source>
</evidence>
<dbReference type="AlphaFoldDB" id="A0A9Q9WA20"/>
<evidence type="ECO:0000256" key="7">
    <source>
        <dbReference type="PROSITE-ProRule" id="PRU00196"/>
    </source>
</evidence>
<proteinExistence type="predicted"/>
<dbReference type="PANTHER" id="PTHR19331:SF22">
    <property type="entry name" value="DELETED IN MALIGNANT BRAIN TUMORS 1 PROTEIN"/>
    <property type="match status" value="1"/>
</dbReference>
<dbReference type="KEGG" id="ccar:109078638"/>
<dbReference type="FunFam" id="3.10.250.10:FF:000006">
    <property type="entry name" value="neurotrypsin isoform X2"/>
    <property type="match status" value="1"/>
</dbReference>
<keyword evidence="9" id="KW-0472">Membrane</keyword>
<dbReference type="PROSITE" id="PS00420">
    <property type="entry name" value="SRCR_1"/>
    <property type="match status" value="1"/>
</dbReference>
<keyword evidence="4" id="KW-0677">Repeat</keyword>
<name>A0A9Q9WA20_CYPCA</name>
<protein>
    <submittedName>
        <fullName evidence="11">Scavenger receptor cysteine-rich type 1 protein M130</fullName>
    </submittedName>
</protein>
<feature type="compositionally biased region" description="Polar residues" evidence="8">
    <location>
        <begin position="221"/>
        <end position="241"/>
    </location>
</feature>
<dbReference type="OrthoDB" id="536948at2759"/>
<keyword evidence="3" id="KW-0732">Signal</keyword>
<reference evidence="11" key="1">
    <citation type="submission" date="2025-08" db="UniProtKB">
        <authorList>
            <consortium name="RefSeq"/>
        </authorList>
    </citation>
    <scope>IDENTIFICATION</scope>
    <source>
        <tissue evidence="11">Muscle</tissue>
    </source>
</reference>
<keyword evidence="2" id="KW-0964">Secreted</keyword>